<gene>
    <name evidence="1" type="ORF">AMECASPLE_013345</name>
</gene>
<proteinExistence type="predicted"/>
<dbReference type="EMBL" id="JAHRIP010047894">
    <property type="protein sequence ID" value="MEQ2299247.1"/>
    <property type="molecule type" value="Genomic_DNA"/>
</dbReference>
<sequence length="92" mass="10293">MLGDARGCQWMLWGTRGCQRDKTDRDFFCGCSVTPDIDKVLESVKAEDIMTDSEIKTEAIIRRLESILSVPGNGAENQQFILEVLLPQPDCS</sequence>
<evidence type="ECO:0000313" key="1">
    <source>
        <dbReference type="EMBL" id="MEQ2299247.1"/>
    </source>
</evidence>
<organism evidence="1 2">
    <name type="scientific">Ameca splendens</name>
    <dbReference type="NCBI Taxonomy" id="208324"/>
    <lineage>
        <taxon>Eukaryota</taxon>
        <taxon>Metazoa</taxon>
        <taxon>Chordata</taxon>
        <taxon>Craniata</taxon>
        <taxon>Vertebrata</taxon>
        <taxon>Euteleostomi</taxon>
        <taxon>Actinopterygii</taxon>
        <taxon>Neopterygii</taxon>
        <taxon>Teleostei</taxon>
        <taxon>Neoteleostei</taxon>
        <taxon>Acanthomorphata</taxon>
        <taxon>Ovalentaria</taxon>
        <taxon>Atherinomorphae</taxon>
        <taxon>Cyprinodontiformes</taxon>
        <taxon>Goodeidae</taxon>
        <taxon>Ameca</taxon>
    </lineage>
</organism>
<keyword evidence="2" id="KW-1185">Reference proteome</keyword>
<evidence type="ECO:0000313" key="2">
    <source>
        <dbReference type="Proteomes" id="UP001469553"/>
    </source>
</evidence>
<reference evidence="1 2" key="1">
    <citation type="submission" date="2021-06" db="EMBL/GenBank/DDBJ databases">
        <authorList>
            <person name="Palmer J.M."/>
        </authorList>
    </citation>
    <scope>NUCLEOTIDE SEQUENCE [LARGE SCALE GENOMIC DNA]</scope>
    <source>
        <strain evidence="1 2">AS_MEX2019</strain>
        <tissue evidence="1">Muscle</tissue>
    </source>
</reference>
<comment type="caution">
    <text evidence="1">The sequence shown here is derived from an EMBL/GenBank/DDBJ whole genome shotgun (WGS) entry which is preliminary data.</text>
</comment>
<accession>A0ABV0YZA3</accession>
<name>A0ABV0YZA3_9TELE</name>
<dbReference type="Proteomes" id="UP001469553">
    <property type="component" value="Unassembled WGS sequence"/>
</dbReference>
<protein>
    <submittedName>
        <fullName evidence="1">Uncharacterized protein</fullName>
    </submittedName>
</protein>